<dbReference type="PANTHER" id="PTHR12526">
    <property type="entry name" value="GLYCOSYLTRANSFERASE"/>
    <property type="match status" value="1"/>
</dbReference>
<dbReference type="InterPro" id="IPR028098">
    <property type="entry name" value="Glyco_trans_4-like_N"/>
</dbReference>
<dbReference type="RefSeq" id="WP_211428433.1">
    <property type="nucleotide sequence ID" value="NZ_CP072648.1"/>
</dbReference>
<sequence>MNILHLSSGQAFGGGERHVLELIAALAARGHAVHIAAPAHSALAKRLGLVSFSHHIHALAVRHALDVGAAWRLVKLVRHHQIDILHAHYARDYPVAAGVVRWQRWTAERRPALFLTRHHYAPLTGNWFYHRWLGVAERLIAVSDYVRERAQNSLGWDTGRIVTIPNWVDTTRFHQPSARARQDCRRQLGLPVEGFIVGCLNRLEPSKGQATLLGAVAFTRRQTPHLHLALAGSGQAAYLDRLRQQASQAGVERQVTFLGFIEDAPGFLAACDVMAIPSHDEAFSLGVLEAWAAGVPVVVSDVGGLAELVTHENNGLRVAPRDPLAWAAALQRMAADEQLRRRLAAAGRQSVGSYTLDHAVTAVETLYQTALIQKN</sequence>
<gene>
    <name evidence="5" type="ORF">J8C06_09350</name>
</gene>
<evidence type="ECO:0000256" key="1">
    <source>
        <dbReference type="ARBA" id="ARBA00022676"/>
    </source>
</evidence>
<dbReference type="PANTHER" id="PTHR12526:SF510">
    <property type="entry name" value="D-INOSITOL 3-PHOSPHATE GLYCOSYLTRANSFERASE"/>
    <property type="match status" value="1"/>
</dbReference>
<dbReference type="SUPFAM" id="SSF53756">
    <property type="entry name" value="UDP-Glycosyltransferase/glycogen phosphorylase"/>
    <property type="match status" value="1"/>
</dbReference>
<evidence type="ECO:0000313" key="5">
    <source>
        <dbReference type="EMBL" id="QUW02543.1"/>
    </source>
</evidence>
<keyword evidence="2" id="KW-0808">Transferase</keyword>
<protein>
    <submittedName>
        <fullName evidence="5">Glycosyltransferase family 4 protein</fullName>
    </submittedName>
</protein>
<keyword evidence="1" id="KW-0328">Glycosyltransferase</keyword>
<feature type="domain" description="Glycosyltransferase subfamily 4-like N-terminal" evidence="4">
    <location>
        <begin position="12"/>
        <end position="172"/>
    </location>
</feature>
<evidence type="ECO:0000313" key="6">
    <source>
        <dbReference type="Proteomes" id="UP000676506"/>
    </source>
</evidence>
<dbReference type="Proteomes" id="UP000676506">
    <property type="component" value="Chromosome 1"/>
</dbReference>
<feature type="domain" description="Glycosyl transferase family 1" evidence="3">
    <location>
        <begin position="182"/>
        <end position="349"/>
    </location>
</feature>
<dbReference type="Gene3D" id="3.40.50.2000">
    <property type="entry name" value="Glycogen Phosphorylase B"/>
    <property type="match status" value="2"/>
</dbReference>
<organism evidence="5 6">
    <name type="scientific">Chloracidobacterium validum</name>
    <dbReference type="NCBI Taxonomy" id="2821543"/>
    <lineage>
        <taxon>Bacteria</taxon>
        <taxon>Pseudomonadati</taxon>
        <taxon>Acidobacteriota</taxon>
        <taxon>Terriglobia</taxon>
        <taxon>Terriglobales</taxon>
        <taxon>Acidobacteriaceae</taxon>
        <taxon>Chloracidobacterium</taxon>
    </lineage>
</organism>
<dbReference type="Pfam" id="PF00534">
    <property type="entry name" value="Glycos_transf_1"/>
    <property type="match status" value="1"/>
</dbReference>
<accession>A0ABX8B6F3</accession>
<dbReference type="EMBL" id="CP072648">
    <property type="protein sequence ID" value="QUW02543.1"/>
    <property type="molecule type" value="Genomic_DNA"/>
</dbReference>
<proteinExistence type="predicted"/>
<evidence type="ECO:0000259" key="4">
    <source>
        <dbReference type="Pfam" id="PF13439"/>
    </source>
</evidence>
<evidence type="ECO:0000259" key="3">
    <source>
        <dbReference type="Pfam" id="PF00534"/>
    </source>
</evidence>
<evidence type="ECO:0000256" key="2">
    <source>
        <dbReference type="ARBA" id="ARBA00022679"/>
    </source>
</evidence>
<dbReference type="InterPro" id="IPR001296">
    <property type="entry name" value="Glyco_trans_1"/>
</dbReference>
<dbReference type="CDD" id="cd03801">
    <property type="entry name" value="GT4_PimA-like"/>
    <property type="match status" value="1"/>
</dbReference>
<reference evidence="5 6" key="1">
    <citation type="submission" date="2021-03" db="EMBL/GenBank/DDBJ databases">
        <title>Genomic and phenotypic characterization of Chloracidobacterium isolates provides evidence for multiple species.</title>
        <authorList>
            <person name="Saini M.K."/>
            <person name="Costas A.M.G."/>
            <person name="Tank M."/>
            <person name="Bryant D.A."/>
        </authorList>
    </citation>
    <scope>NUCLEOTIDE SEQUENCE [LARGE SCALE GENOMIC DNA]</scope>
    <source>
        <strain evidence="5 6">BV2-C</strain>
    </source>
</reference>
<name>A0ABX8B6F3_9BACT</name>
<dbReference type="Pfam" id="PF13439">
    <property type="entry name" value="Glyco_transf_4"/>
    <property type="match status" value="1"/>
</dbReference>
<keyword evidence="6" id="KW-1185">Reference proteome</keyword>